<protein>
    <submittedName>
        <fullName evidence="2">DUF4879 domain-containing protein</fullName>
    </submittedName>
</protein>
<feature type="chain" id="PRO_5045209623" evidence="1">
    <location>
        <begin position="20"/>
        <end position="178"/>
    </location>
</feature>
<gene>
    <name evidence="2" type="ORF">OV287_47680</name>
</gene>
<proteinExistence type="predicted"/>
<reference evidence="2 3" key="1">
    <citation type="submission" date="2022-11" db="EMBL/GenBank/DDBJ databases">
        <title>Minimal conservation of predation-associated metabolite biosynthetic gene clusters underscores biosynthetic potential of Myxococcota including descriptions for ten novel species: Archangium lansinium sp. nov., Myxococcus landrumus sp. nov., Nannocystis bai.</title>
        <authorList>
            <person name="Ahearne A."/>
            <person name="Stevens C."/>
            <person name="Phillips K."/>
        </authorList>
    </citation>
    <scope>NUCLEOTIDE SEQUENCE [LARGE SCALE GENOMIC DNA]</scope>
    <source>
        <strain evidence="2 3">MIWBW</strain>
    </source>
</reference>
<dbReference type="Proteomes" id="UP001207654">
    <property type="component" value="Unassembled WGS sequence"/>
</dbReference>
<dbReference type="Pfam" id="PF16219">
    <property type="entry name" value="DUF4879"/>
    <property type="match status" value="1"/>
</dbReference>
<dbReference type="RefSeq" id="WP_267540727.1">
    <property type="nucleotide sequence ID" value="NZ_JAPNKA010000001.1"/>
</dbReference>
<name>A0ABT4AKQ5_9BACT</name>
<evidence type="ECO:0000313" key="2">
    <source>
        <dbReference type="EMBL" id="MCY1082151.1"/>
    </source>
</evidence>
<dbReference type="InterPro" id="IPR032624">
    <property type="entry name" value="DUF4879"/>
</dbReference>
<dbReference type="EMBL" id="JAPNKA010000001">
    <property type="protein sequence ID" value="MCY1082151.1"/>
    <property type="molecule type" value="Genomic_DNA"/>
</dbReference>
<feature type="signal peptide" evidence="1">
    <location>
        <begin position="1"/>
        <end position="19"/>
    </location>
</feature>
<sequence>MRNALRLAGSGLLALGLMACGGEEVSQPKMSELHVNREARAAAAGRVAEGAEGRVHQLGPAPNLSSIHVIAVCSADFYATYAPYDCEDVSTSGSTVFNHGGAWMEVITQEMGYRAYGSATMAGNSVSEIHNQGILNVYNEYIGWYRWFDVSAYSSGYFYYSAASINTYAVYSDSVTVL</sequence>
<dbReference type="PROSITE" id="PS51257">
    <property type="entry name" value="PROKAR_LIPOPROTEIN"/>
    <property type="match status" value="1"/>
</dbReference>
<keyword evidence="1" id="KW-0732">Signal</keyword>
<evidence type="ECO:0000256" key="1">
    <source>
        <dbReference type="SAM" id="SignalP"/>
    </source>
</evidence>
<evidence type="ECO:0000313" key="3">
    <source>
        <dbReference type="Proteomes" id="UP001207654"/>
    </source>
</evidence>
<keyword evidence="3" id="KW-1185">Reference proteome</keyword>
<accession>A0ABT4AKQ5</accession>
<organism evidence="2 3">
    <name type="scientific">Archangium lansingense</name>
    <dbReference type="NCBI Taxonomy" id="2995310"/>
    <lineage>
        <taxon>Bacteria</taxon>
        <taxon>Pseudomonadati</taxon>
        <taxon>Myxococcota</taxon>
        <taxon>Myxococcia</taxon>
        <taxon>Myxococcales</taxon>
        <taxon>Cystobacterineae</taxon>
        <taxon>Archangiaceae</taxon>
        <taxon>Archangium</taxon>
    </lineage>
</organism>
<comment type="caution">
    <text evidence="2">The sequence shown here is derived from an EMBL/GenBank/DDBJ whole genome shotgun (WGS) entry which is preliminary data.</text>
</comment>